<dbReference type="HOGENOM" id="CLU_3029603_0_0_9"/>
<gene>
    <name evidence="1" type="ordered locus">RHOM_04580</name>
</gene>
<evidence type="ECO:0000313" key="2">
    <source>
        <dbReference type="Proteomes" id="UP000008178"/>
    </source>
</evidence>
<keyword evidence="2" id="KW-1185">Reference proteome</keyword>
<organism evidence="1 2">
    <name type="scientific">Roseburia hominis (strain DSM 16839 / JCM 17582 / NCIMB 14029 / A2-183)</name>
    <dbReference type="NCBI Taxonomy" id="585394"/>
    <lineage>
        <taxon>Bacteria</taxon>
        <taxon>Bacillati</taxon>
        <taxon>Bacillota</taxon>
        <taxon>Clostridia</taxon>
        <taxon>Lachnospirales</taxon>
        <taxon>Lachnospiraceae</taxon>
        <taxon>Roseburia</taxon>
    </lineage>
</organism>
<evidence type="ECO:0000313" key="1">
    <source>
        <dbReference type="EMBL" id="AEN96038.1"/>
    </source>
</evidence>
<dbReference type="AlphaFoldDB" id="G2T293"/>
<protein>
    <submittedName>
        <fullName evidence="1">Uncharacterized protein</fullName>
    </submittedName>
</protein>
<dbReference type="Proteomes" id="UP000008178">
    <property type="component" value="Chromosome"/>
</dbReference>
<sequence length="55" mass="6489">MFQPIRRKTKEISTEAAKYYPDEAMIEEEMERVGKAVSVYEITIEHLSGKEIQER</sequence>
<reference evidence="1 2" key="1">
    <citation type="journal article" date="2015" name="Genome Announc.">
        <title>Complete genome sequence of the human gut symbiont Roseburia hominis.</title>
        <authorList>
            <person name="Travis A.J."/>
            <person name="Kelly D."/>
            <person name="Flint H.J."/>
            <person name="Aminov R.I."/>
        </authorList>
    </citation>
    <scope>NUCLEOTIDE SEQUENCE [LARGE SCALE GENOMIC DNA]</scope>
    <source>
        <strain evidence="2">DSM 16839 / JCM 17582 / NCIMB 14029 / A2-183</strain>
    </source>
</reference>
<dbReference type="KEGG" id="rho:RHOM_04580"/>
<proteinExistence type="predicted"/>
<name>G2T293_ROSHA</name>
<dbReference type="RefSeq" id="WP_014079083.1">
    <property type="nucleotide sequence ID" value="NC_015977.1"/>
</dbReference>
<dbReference type="GeneID" id="93725152"/>
<accession>G2T293</accession>
<dbReference type="EMBL" id="CP003040">
    <property type="protein sequence ID" value="AEN96038.1"/>
    <property type="molecule type" value="Genomic_DNA"/>
</dbReference>
<dbReference type="STRING" id="585394.RHOM_04580"/>